<dbReference type="InterPro" id="IPR050695">
    <property type="entry name" value="N-acetylmuramoyl_amidase_3"/>
</dbReference>
<dbReference type="Gene3D" id="3.40.630.40">
    <property type="entry name" value="Zn-dependent exopeptidases"/>
    <property type="match status" value="1"/>
</dbReference>
<keyword evidence="5" id="KW-0961">Cell wall biogenesis/degradation</keyword>
<dbReference type="PANTHER" id="PTHR30404">
    <property type="entry name" value="N-ACETYLMURAMOYL-L-ALANINE AMIDASE"/>
    <property type="match status" value="1"/>
</dbReference>
<evidence type="ECO:0000256" key="5">
    <source>
        <dbReference type="ARBA" id="ARBA00023316"/>
    </source>
</evidence>
<dbReference type="EC" id="3.5.1.28" evidence="3"/>
<dbReference type="CDD" id="cd02696">
    <property type="entry name" value="MurNAc-LAA"/>
    <property type="match status" value="1"/>
</dbReference>
<feature type="domain" description="MurNAc-LAA" evidence="6">
    <location>
        <begin position="67"/>
        <end position="225"/>
    </location>
</feature>
<dbReference type="AlphaFoldDB" id="A0A4D6XM36"/>
<dbReference type="GO" id="GO:0030288">
    <property type="term" value="C:outer membrane-bounded periplasmic space"/>
    <property type="evidence" value="ECO:0007669"/>
    <property type="project" value="TreeGrafter"/>
</dbReference>
<sequence>MSRKITIAIDAGHGGKDPGAIGYSGLQEKKVNIEIALKLSKLLNNDNMFNAKLIRNDDLYYSLKKRKDFLKQNYVNLLISIHADSSKKEYVSGASIWIVSNIRMNREINNFIKKRLTTYFPKNIENIFKDNENDIFLKKTILDLQSYNFQKIELDLSNHILEQLRKNIKLHKIHPNYASLEILSSIHIPSILIETGFLTNILEEKKLKTSDYQNKIANSIYLALKNYFYNFFKSKCF</sequence>
<dbReference type="Pfam" id="PF01520">
    <property type="entry name" value="Amidase_3"/>
    <property type="match status" value="1"/>
</dbReference>
<reference evidence="7 8" key="2">
    <citation type="submission" date="2019-05" db="EMBL/GenBank/DDBJ databases">
        <title>Genome evolution of the obligate endosymbiont Buchnera aphidicola.</title>
        <authorList>
            <person name="Moran N.A."/>
        </authorList>
    </citation>
    <scope>NUCLEOTIDE SEQUENCE [LARGE SCALE GENOMIC DNA]</scope>
    <source>
        <strain evidence="7 8">Aar</strain>
    </source>
</reference>
<evidence type="ECO:0000259" key="6">
    <source>
        <dbReference type="SMART" id="SM00646"/>
    </source>
</evidence>
<gene>
    <name evidence="7" type="ORF">D9V59_02890</name>
</gene>
<organism evidence="7 8">
    <name type="scientific">Buchnera aphidicola</name>
    <name type="common">Artemisaphis artemisicola</name>
    <dbReference type="NCBI Taxonomy" id="1241836"/>
    <lineage>
        <taxon>Bacteria</taxon>
        <taxon>Pseudomonadati</taxon>
        <taxon>Pseudomonadota</taxon>
        <taxon>Gammaproteobacteria</taxon>
        <taxon>Enterobacterales</taxon>
        <taxon>Erwiniaceae</taxon>
        <taxon>Buchnera</taxon>
    </lineage>
</organism>
<accession>A0A4D6XM36</accession>
<dbReference type="GO" id="GO:0009253">
    <property type="term" value="P:peptidoglycan catabolic process"/>
    <property type="evidence" value="ECO:0007669"/>
    <property type="project" value="InterPro"/>
</dbReference>
<evidence type="ECO:0000256" key="2">
    <source>
        <dbReference type="ARBA" id="ARBA00010860"/>
    </source>
</evidence>
<evidence type="ECO:0000256" key="1">
    <source>
        <dbReference type="ARBA" id="ARBA00001561"/>
    </source>
</evidence>
<comment type="similarity">
    <text evidence="2">Belongs to the N-acetylmuramoyl-L-alanine amidase 3 family.</text>
</comment>
<evidence type="ECO:0000256" key="4">
    <source>
        <dbReference type="ARBA" id="ARBA00022801"/>
    </source>
</evidence>
<dbReference type="GO" id="GO:0071555">
    <property type="term" value="P:cell wall organization"/>
    <property type="evidence" value="ECO:0007669"/>
    <property type="project" value="UniProtKB-KW"/>
</dbReference>
<protein>
    <recommendedName>
        <fullName evidence="3">N-acetylmuramoyl-L-alanine amidase</fullName>
        <ecNumber evidence="3">3.5.1.28</ecNumber>
    </recommendedName>
</protein>
<evidence type="ECO:0000313" key="8">
    <source>
        <dbReference type="Proteomes" id="UP000298654"/>
    </source>
</evidence>
<dbReference type="GO" id="GO:0008745">
    <property type="term" value="F:N-acetylmuramoyl-L-alanine amidase activity"/>
    <property type="evidence" value="ECO:0007669"/>
    <property type="project" value="UniProtKB-EC"/>
</dbReference>
<dbReference type="EMBL" id="CP034900">
    <property type="protein sequence ID" value="QCI16267.1"/>
    <property type="molecule type" value="Genomic_DNA"/>
</dbReference>
<dbReference type="PANTHER" id="PTHR30404:SF6">
    <property type="entry name" value="N-ACETYLMURAMOYL-L-ALANINE AMIDASE AMIB"/>
    <property type="match status" value="1"/>
</dbReference>
<evidence type="ECO:0000256" key="3">
    <source>
        <dbReference type="ARBA" id="ARBA00011901"/>
    </source>
</evidence>
<dbReference type="RefSeq" id="WP_158365006.1">
    <property type="nucleotide sequence ID" value="NZ_CP034900.1"/>
</dbReference>
<dbReference type="SMART" id="SM00646">
    <property type="entry name" value="Ami_3"/>
    <property type="match status" value="1"/>
</dbReference>
<proteinExistence type="inferred from homology"/>
<reference evidence="7 8" key="1">
    <citation type="submission" date="2018-12" db="EMBL/GenBank/DDBJ databases">
        <authorList>
            <person name="Chong R.A."/>
        </authorList>
    </citation>
    <scope>NUCLEOTIDE SEQUENCE [LARGE SCALE GENOMIC DNA]</scope>
    <source>
        <strain evidence="7 8">Aar</strain>
    </source>
</reference>
<comment type="catalytic activity">
    <reaction evidence="1">
        <text>Hydrolyzes the link between N-acetylmuramoyl residues and L-amino acid residues in certain cell-wall glycopeptides.</text>
        <dbReference type="EC" id="3.5.1.28"/>
    </reaction>
</comment>
<name>A0A4D6XM36_9GAMM</name>
<dbReference type="OrthoDB" id="9806267at2"/>
<keyword evidence="4" id="KW-0378">Hydrolase</keyword>
<dbReference type="InterPro" id="IPR002508">
    <property type="entry name" value="MurNAc-LAA_cat"/>
</dbReference>
<dbReference type="SUPFAM" id="SSF53187">
    <property type="entry name" value="Zn-dependent exopeptidases"/>
    <property type="match status" value="1"/>
</dbReference>
<evidence type="ECO:0000313" key="7">
    <source>
        <dbReference type="EMBL" id="QCI16267.1"/>
    </source>
</evidence>
<dbReference type="Proteomes" id="UP000298654">
    <property type="component" value="Chromosome"/>
</dbReference>